<evidence type="ECO:0000313" key="2">
    <source>
        <dbReference type="EMBL" id="MEH0635411.1"/>
    </source>
</evidence>
<evidence type="ECO:0000256" key="1">
    <source>
        <dbReference type="SAM" id="Phobius"/>
    </source>
</evidence>
<keyword evidence="1" id="KW-1133">Transmembrane helix</keyword>
<reference evidence="2" key="1">
    <citation type="submission" date="2023-04" db="EMBL/GenBank/DDBJ databases">
        <title>Genomic diversity of scab-causing Streptomyces spp. in the province of Quebec, Canada.</title>
        <authorList>
            <person name="Biessy A."/>
            <person name="Cadieux M."/>
            <person name="Ciotola M."/>
            <person name="Filion M."/>
        </authorList>
    </citation>
    <scope>NUCLEOTIDE SEQUENCE</scope>
    <source>
        <strain evidence="2">B21-115</strain>
    </source>
</reference>
<protein>
    <submittedName>
        <fullName evidence="2">Uncharacterized protein</fullName>
    </submittedName>
</protein>
<name>A0ABU8AP04_9ACTN</name>
<organism evidence="2 3">
    <name type="scientific">Streptomyces bottropensis</name>
    <dbReference type="NCBI Taxonomy" id="42235"/>
    <lineage>
        <taxon>Bacteria</taxon>
        <taxon>Bacillati</taxon>
        <taxon>Actinomycetota</taxon>
        <taxon>Actinomycetes</taxon>
        <taxon>Kitasatosporales</taxon>
        <taxon>Streptomycetaceae</taxon>
        <taxon>Streptomyces</taxon>
    </lineage>
</organism>
<keyword evidence="1" id="KW-0472">Membrane</keyword>
<sequence>MTDSEIQMLLTGVALGAQGMSVLHAYWASKDARRSAARAQAAVKRSAGDRYLSSLRLYQLQHRSRA</sequence>
<dbReference type="Proteomes" id="UP001310290">
    <property type="component" value="Unassembled WGS sequence"/>
</dbReference>
<evidence type="ECO:0000313" key="3">
    <source>
        <dbReference type="Proteomes" id="UP001310290"/>
    </source>
</evidence>
<gene>
    <name evidence="2" type="ORF">QBA35_19110</name>
</gene>
<accession>A0ABU8AP04</accession>
<dbReference type="RefSeq" id="WP_319647182.1">
    <property type="nucleotide sequence ID" value="NZ_JARULZ010000001.1"/>
</dbReference>
<dbReference type="EMBL" id="JARULZ010000001">
    <property type="protein sequence ID" value="MEH0635411.1"/>
    <property type="molecule type" value="Genomic_DNA"/>
</dbReference>
<feature type="transmembrane region" description="Helical" evidence="1">
    <location>
        <begin position="6"/>
        <end position="28"/>
    </location>
</feature>
<proteinExistence type="predicted"/>
<comment type="caution">
    <text evidence="2">The sequence shown here is derived from an EMBL/GenBank/DDBJ whole genome shotgun (WGS) entry which is preliminary data.</text>
</comment>
<keyword evidence="1" id="KW-0812">Transmembrane</keyword>
<keyword evidence="3" id="KW-1185">Reference proteome</keyword>